<comment type="caution">
    <text evidence="2">The sequence shown here is derived from an EMBL/GenBank/DDBJ whole genome shotgun (WGS) entry which is preliminary data.</text>
</comment>
<gene>
    <name evidence="2" type="ORF">C41B8_11633</name>
</gene>
<proteinExistence type="predicted"/>
<dbReference type="eggNOG" id="COG0451">
    <property type="taxonomic scope" value="Bacteria"/>
</dbReference>
<dbReference type="InterPro" id="IPR051783">
    <property type="entry name" value="NAD(P)-dependent_oxidoreduct"/>
</dbReference>
<dbReference type="EMBL" id="APNK01000017">
    <property type="protein sequence ID" value="KEZ77099.1"/>
    <property type="molecule type" value="Genomic_DNA"/>
</dbReference>
<dbReference type="AlphaFoldDB" id="A0A084IK65"/>
<dbReference type="RefSeq" id="WP_037338248.1">
    <property type="nucleotide sequence ID" value="NZ_APNK01000017.1"/>
</dbReference>
<protein>
    <submittedName>
        <fullName evidence="2">Nucleoside-diphosphate-sugar epimerase</fullName>
    </submittedName>
</protein>
<dbReference type="Proteomes" id="UP000028302">
    <property type="component" value="Unassembled WGS sequence"/>
</dbReference>
<dbReference type="InterPro" id="IPR001509">
    <property type="entry name" value="Epimerase_deHydtase"/>
</dbReference>
<dbReference type="Gene3D" id="3.40.50.720">
    <property type="entry name" value="NAD(P)-binding Rossmann-like Domain"/>
    <property type="match status" value="1"/>
</dbReference>
<dbReference type="GO" id="GO:0004029">
    <property type="term" value="F:aldehyde dehydrogenase (NAD+) activity"/>
    <property type="evidence" value="ECO:0007669"/>
    <property type="project" value="TreeGrafter"/>
</dbReference>
<reference evidence="2 3" key="1">
    <citation type="submission" date="2013-03" db="EMBL/GenBank/DDBJ databases">
        <title>Salinisphaera hydrothermalis C41B8 Genome Sequencing.</title>
        <authorList>
            <person name="Li C."/>
            <person name="Lai Q."/>
            <person name="Shao Z."/>
        </authorList>
    </citation>
    <scope>NUCLEOTIDE SEQUENCE [LARGE SCALE GENOMIC DNA]</scope>
    <source>
        <strain evidence="2 3">C41B8</strain>
    </source>
</reference>
<dbReference type="SUPFAM" id="SSF51735">
    <property type="entry name" value="NAD(P)-binding Rossmann-fold domains"/>
    <property type="match status" value="1"/>
</dbReference>
<dbReference type="GO" id="GO:0005737">
    <property type="term" value="C:cytoplasm"/>
    <property type="evidence" value="ECO:0007669"/>
    <property type="project" value="TreeGrafter"/>
</dbReference>
<dbReference type="InterPro" id="IPR036291">
    <property type="entry name" value="NAD(P)-bd_dom_sf"/>
</dbReference>
<keyword evidence="3" id="KW-1185">Reference proteome</keyword>
<dbReference type="InterPro" id="IPR017829">
    <property type="entry name" value="Hopanoid-assoc_sugar_epimerase"/>
</dbReference>
<dbReference type="STRING" id="1304275.C41B8_11633"/>
<evidence type="ECO:0000259" key="1">
    <source>
        <dbReference type="Pfam" id="PF01370"/>
    </source>
</evidence>
<evidence type="ECO:0000313" key="2">
    <source>
        <dbReference type="EMBL" id="KEZ77099.1"/>
    </source>
</evidence>
<dbReference type="PANTHER" id="PTHR48079:SF6">
    <property type="entry name" value="NAD(P)-BINDING DOMAIN-CONTAINING PROTEIN-RELATED"/>
    <property type="match status" value="1"/>
</dbReference>
<feature type="domain" description="NAD-dependent epimerase/dehydratase" evidence="1">
    <location>
        <begin position="3"/>
        <end position="229"/>
    </location>
</feature>
<dbReference type="OrthoDB" id="9787292at2"/>
<accession>A0A084IK65</accession>
<evidence type="ECO:0000313" key="3">
    <source>
        <dbReference type="Proteomes" id="UP000028302"/>
    </source>
</evidence>
<sequence length="333" mass="35636">MRALVTGATGFVGSAVARAALRDGWTVRATRRPSSDLTALEGLDLEFVEADLSNTAALVEAMQDCDAVFHVAADYRLWAADPGELYENNVEGTRRICEAARSAGISRVVYTSSVATLGIPKDGSPGDEDTPVGLDDMIGHYKRSKFLAEEVAREYAADGLDIVIVNPSAPIGPRDHKPTPTGQMVLEAAAGRMPAFVDTGLNVAHVDDVARGHLLAHAHGTPGRRYVLGGTDMTLAEILALVAEIVDRPPPRVKLPHNLVMPIAHAAEAVARVTGRPPKVTVDGVKLAKKRMFFSHARAAAELGYRARPARDALADAVAWYYAHRYLPVGKKP</sequence>
<dbReference type="NCBIfam" id="TIGR03466">
    <property type="entry name" value="HpnA"/>
    <property type="match status" value="1"/>
</dbReference>
<dbReference type="PATRIC" id="fig|1304275.5.peg.2371"/>
<dbReference type="Pfam" id="PF01370">
    <property type="entry name" value="Epimerase"/>
    <property type="match status" value="1"/>
</dbReference>
<dbReference type="PANTHER" id="PTHR48079">
    <property type="entry name" value="PROTEIN YEEZ"/>
    <property type="match status" value="1"/>
</dbReference>
<name>A0A084IK65_SALHC</name>
<dbReference type="CDD" id="cd05228">
    <property type="entry name" value="AR_FR_like_1_SDR_e"/>
    <property type="match status" value="1"/>
</dbReference>
<organism evidence="2 3">
    <name type="scientific">Salinisphaera hydrothermalis (strain C41B8)</name>
    <dbReference type="NCBI Taxonomy" id="1304275"/>
    <lineage>
        <taxon>Bacteria</taxon>
        <taxon>Pseudomonadati</taxon>
        <taxon>Pseudomonadota</taxon>
        <taxon>Gammaproteobacteria</taxon>
        <taxon>Salinisphaerales</taxon>
        <taxon>Salinisphaeraceae</taxon>
        <taxon>Salinisphaera</taxon>
    </lineage>
</organism>